<name>A5IZS3_9BBAC</name>
<organism evidence="1 2">
    <name type="scientific">Spodoptera litura granulovirus</name>
    <dbReference type="NCBI Taxonomy" id="359919"/>
    <lineage>
        <taxon>Viruses</taxon>
        <taxon>Viruses incertae sedis</taxon>
        <taxon>Naldaviricetes</taxon>
        <taxon>Lefavirales</taxon>
        <taxon>Baculoviridae</taxon>
        <taxon>Betabaculovirus</taxon>
        <taxon>Betabaculovirus spliturae</taxon>
    </lineage>
</organism>
<dbReference type="GeneID" id="5184162"/>
<proteinExistence type="predicted"/>
<dbReference type="RefSeq" id="YP_001257022.1">
    <property type="nucleotide sequence ID" value="NC_009503.1"/>
</dbReference>
<sequence>MKFKHVLTTDLPPPRLHKKLYPDLSKIRLRKYHVTDAYCKMIYDKIAYKR</sequence>
<gene>
    <name evidence="1" type="primary">orf71</name>
    <name evidence="1" type="ORF">SlGVgp071</name>
</gene>
<accession>A5IZS3</accession>
<keyword evidence="2" id="KW-1185">Reference proteome</keyword>
<reference evidence="1 2" key="1">
    <citation type="journal article" date="2008" name="J. Microbiol.">
        <title>Molecular and phylogenetic characterization of Spodoptera litura granulovirus.</title>
        <authorList>
            <person name="Wang Y."/>
            <person name="Choi J.Y."/>
            <person name="Roh J.Y."/>
            <person name="Woo S.D."/>
            <person name="Jin B.R."/>
            <person name="Je Y.H."/>
        </authorList>
    </citation>
    <scope>NUCLEOTIDE SEQUENCE [LARGE SCALE GENOMIC DNA]</scope>
    <source>
        <strain evidence="1">SlGV-K1</strain>
    </source>
</reference>
<evidence type="ECO:0000313" key="1">
    <source>
        <dbReference type="EMBL" id="ABQ52014.1"/>
    </source>
</evidence>
<dbReference type="Proteomes" id="UP000202782">
    <property type="component" value="Segment"/>
</dbReference>
<dbReference type="KEGG" id="vg:5184162"/>
<dbReference type="EMBL" id="DQ288858">
    <property type="protein sequence ID" value="ABQ52014.1"/>
    <property type="molecule type" value="Genomic_DNA"/>
</dbReference>
<protein>
    <submittedName>
        <fullName evidence="1">Uncharacterized protein</fullName>
    </submittedName>
</protein>
<evidence type="ECO:0000313" key="2">
    <source>
        <dbReference type="Proteomes" id="UP000202782"/>
    </source>
</evidence>